<dbReference type="InterPro" id="IPR032259">
    <property type="entry name" value="HIBYL-CoA-H"/>
</dbReference>
<dbReference type="CDD" id="cd06558">
    <property type="entry name" value="crotonase-like"/>
    <property type="match status" value="1"/>
</dbReference>
<dbReference type="SUPFAM" id="SSF52096">
    <property type="entry name" value="ClpP/crotonase"/>
    <property type="match status" value="1"/>
</dbReference>
<dbReference type="Pfam" id="PF16113">
    <property type="entry name" value="ECH_2"/>
    <property type="match status" value="1"/>
</dbReference>
<dbReference type="NCBIfam" id="NF004127">
    <property type="entry name" value="PRK05617.1"/>
    <property type="match status" value="1"/>
</dbReference>
<dbReference type="EMBL" id="JAAAXJ010000001">
    <property type="protein sequence ID" value="NBJ23275.1"/>
    <property type="molecule type" value="Genomic_DNA"/>
</dbReference>
<keyword evidence="3" id="KW-0378">Hydrolase</keyword>
<evidence type="ECO:0000256" key="3">
    <source>
        <dbReference type="ARBA" id="ARBA00022801"/>
    </source>
</evidence>
<dbReference type="RefSeq" id="WP_161724414.1">
    <property type="nucleotide sequence ID" value="NZ_JAAAXI010000013.1"/>
</dbReference>
<feature type="domain" description="Enoyl-CoA hydratase/isomerase" evidence="4">
    <location>
        <begin position="16"/>
        <end position="339"/>
    </location>
</feature>
<proteinExistence type="predicted"/>
<name>A0ABW9YUU5_9HYPH</name>
<dbReference type="Proteomes" id="UP000818323">
    <property type="component" value="Unassembled WGS sequence"/>
</dbReference>
<reference evidence="5 6" key="1">
    <citation type="submission" date="2020-01" db="EMBL/GenBank/DDBJ databases">
        <title>Microvirga sp. nov., an arsenate reduction bacterium isolated from Tibet hotspring sediments.</title>
        <authorList>
            <person name="Yuan C.-G."/>
        </authorList>
    </citation>
    <scope>NUCLEOTIDE SEQUENCE [LARGE SCALE GENOMIC DNA]</scope>
    <source>
        <strain evidence="5 6">SYSU G3D203</strain>
    </source>
</reference>
<dbReference type="InterPro" id="IPR029045">
    <property type="entry name" value="ClpP/crotonase-like_dom_sf"/>
</dbReference>
<dbReference type="Gene3D" id="3.90.226.10">
    <property type="entry name" value="2-enoyl-CoA Hydratase, Chain A, domain 1"/>
    <property type="match status" value="1"/>
</dbReference>
<evidence type="ECO:0000313" key="5">
    <source>
        <dbReference type="EMBL" id="NBJ23275.1"/>
    </source>
</evidence>
<evidence type="ECO:0000313" key="6">
    <source>
        <dbReference type="Proteomes" id="UP000818323"/>
    </source>
</evidence>
<dbReference type="PANTHER" id="PTHR43176">
    <property type="entry name" value="3-HYDROXYISOBUTYRYL-COA HYDROLASE-RELATED"/>
    <property type="match status" value="1"/>
</dbReference>
<sequence>MDASVEVVCERQGEAGLITLNRPKALNALTLGMVREMRRALDAWETDPAVTRIVVQGAGEKAFCAGGDIRQLTEDLKAGRREEALAFWREEYQLNVRIKRYSKPYVALIDGIVMGGGVGVSLHGSHRVAGDRYLFAMPEVGIGFFPDVGATYALPRLPGQFGMYLALTGERVKRDDACMLGLATHSVASADIPALREALVAGEPVDTALGRFAAETGPAPLEAERALIDSCFSASSVAAILQRLDEAAAGGSDFAARTAAGMRTKSPTSMGIAFEQVRRGASLGFEEAMKVEFRIVSRIGDGHDFYEGVRAVIIDKDNRPRWQPETIEALDPAVVERHFADLGGNELEAA</sequence>
<organism evidence="5 6">
    <name type="scientific">Microvirga arsenatis</name>
    <dbReference type="NCBI Taxonomy" id="2692265"/>
    <lineage>
        <taxon>Bacteria</taxon>
        <taxon>Pseudomonadati</taxon>
        <taxon>Pseudomonadota</taxon>
        <taxon>Alphaproteobacteria</taxon>
        <taxon>Hyphomicrobiales</taxon>
        <taxon>Methylobacteriaceae</taxon>
        <taxon>Microvirga</taxon>
    </lineage>
</organism>
<evidence type="ECO:0000256" key="2">
    <source>
        <dbReference type="ARBA" id="ARBA00011915"/>
    </source>
</evidence>
<evidence type="ECO:0000256" key="1">
    <source>
        <dbReference type="ARBA" id="ARBA00001709"/>
    </source>
</evidence>
<dbReference type="PANTHER" id="PTHR43176:SF3">
    <property type="entry name" value="3-HYDROXYISOBUTYRYL-COA HYDROLASE, MITOCHONDRIAL"/>
    <property type="match status" value="1"/>
</dbReference>
<accession>A0ABW9YUU5</accession>
<keyword evidence="6" id="KW-1185">Reference proteome</keyword>
<comment type="catalytic activity">
    <reaction evidence="1">
        <text>3-hydroxy-2-methylpropanoyl-CoA + H2O = 3-hydroxy-2-methylpropanoate + CoA + H(+)</text>
        <dbReference type="Rhea" id="RHEA:20888"/>
        <dbReference type="ChEBI" id="CHEBI:11805"/>
        <dbReference type="ChEBI" id="CHEBI:15377"/>
        <dbReference type="ChEBI" id="CHEBI:15378"/>
        <dbReference type="ChEBI" id="CHEBI:57287"/>
        <dbReference type="ChEBI" id="CHEBI:57340"/>
        <dbReference type="EC" id="3.1.2.4"/>
    </reaction>
</comment>
<comment type="caution">
    <text evidence="5">The sequence shown here is derived from an EMBL/GenBank/DDBJ whole genome shotgun (WGS) entry which is preliminary data.</text>
</comment>
<dbReference type="InterPro" id="IPR045004">
    <property type="entry name" value="ECH_dom"/>
</dbReference>
<dbReference type="EC" id="3.1.2.4" evidence="2"/>
<protein>
    <recommendedName>
        <fullName evidence="2">3-hydroxyisobutyryl-CoA hydrolase</fullName>
        <ecNumber evidence="2">3.1.2.4</ecNumber>
    </recommendedName>
</protein>
<evidence type="ECO:0000259" key="4">
    <source>
        <dbReference type="Pfam" id="PF16113"/>
    </source>
</evidence>
<gene>
    <name evidence="5" type="ORF">GR303_02720</name>
</gene>